<dbReference type="PROSITE" id="PS50010">
    <property type="entry name" value="DH_2"/>
    <property type="match status" value="1"/>
</dbReference>
<feature type="transmembrane region" description="Helical" evidence="3">
    <location>
        <begin position="1994"/>
        <end position="2014"/>
    </location>
</feature>
<feature type="transmembrane region" description="Helical" evidence="3">
    <location>
        <begin position="2196"/>
        <end position="2214"/>
    </location>
</feature>
<protein>
    <submittedName>
        <fullName evidence="5">Cytochrome P450 4V2</fullName>
    </submittedName>
</protein>
<feature type="region of interest" description="Disordered" evidence="2">
    <location>
        <begin position="25"/>
        <end position="88"/>
    </location>
</feature>
<feature type="compositionally biased region" description="Low complexity" evidence="2">
    <location>
        <begin position="525"/>
        <end position="540"/>
    </location>
</feature>
<evidence type="ECO:0000313" key="5">
    <source>
        <dbReference type="EMBL" id="KAJ6445859.1"/>
    </source>
</evidence>
<dbReference type="InterPro" id="IPR051492">
    <property type="entry name" value="Dynamin-Rho_GEF"/>
</dbReference>
<feature type="compositionally biased region" description="Polar residues" evidence="2">
    <location>
        <begin position="968"/>
        <end position="983"/>
    </location>
</feature>
<feature type="transmembrane region" description="Helical" evidence="3">
    <location>
        <begin position="2026"/>
        <end position="2044"/>
    </location>
</feature>
<dbReference type="Gene3D" id="1.20.1250.20">
    <property type="entry name" value="MFS general substrate transporter like domains"/>
    <property type="match status" value="1"/>
</dbReference>
<feature type="compositionally biased region" description="Low complexity" evidence="2">
    <location>
        <begin position="1662"/>
        <end position="1671"/>
    </location>
</feature>
<feature type="region of interest" description="Disordered" evidence="2">
    <location>
        <begin position="693"/>
        <end position="758"/>
    </location>
</feature>
<reference evidence="5" key="1">
    <citation type="submission" date="2023-01" db="EMBL/GenBank/DDBJ databases">
        <title>The growth and conidiation of Purpureocillium lavendulum are regulated by nitrogen source and histone H3K14 acetylation.</title>
        <authorList>
            <person name="Tang P."/>
            <person name="Han J."/>
            <person name="Zhang C."/>
            <person name="Tang P."/>
            <person name="Qi F."/>
            <person name="Zhang K."/>
            <person name="Liang L."/>
        </authorList>
    </citation>
    <scope>NUCLEOTIDE SEQUENCE</scope>
    <source>
        <strain evidence="5">YMF1.00683</strain>
    </source>
</reference>
<feature type="compositionally biased region" description="Basic and acidic residues" evidence="2">
    <location>
        <begin position="42"/>
        <end position="71"/>
    </location>
</feature>
<dbReference type="SUPFAM" id="SSF48065">
    <property type="entry name" value="DBL homology domain (DH-domain)"/>
    <property type="match status" value="1"/>
</dbReference>
<feature type="transmembrane region" description="Helical" evidence="3">
    <location>
        <begin position="2409"/>
        <end position="2436"/>
    </location>
</feature>
<feature type="compositionally biased region" description="Polar residues" evidence="2">
    <location>
        <begin position="919"/>
        <end position="936"/>
    </location>
</feature>
<feature type="domain" description="DH" evidence="4">
    <location>
        <begin position="1165"/>
        <end position="1383"/>
    </location>
</feature>
<feature type="compositionally biased region" description="Basic and acidic residues" evidence="2">
    <location>
        <begin position="232"/>
        <end position="241"/>
    </location>
</feature>
<feature type="compositionally biased region" description="Low complexity" evidence="2">
    <location>
        <begin position="1711"/>
        <end position="1721"/>
    </location>
</feature>
<feature type="compositionally biased region" description="Polar residues" evidence="2">
    <location>
        <begin position="368"/>
        <end position="403"/>
    </location>
</feature>
<evidence type="ECO:0000256" key="3">
    <source>
        <dbReference type="SAM" id="Phobius"/>
    </source>
</evidence>
<feature type="compositionally biased region" description="Polar residues" evidence="2">
    <location>
        <begin position="1121"/>
        <end position="1142"/>
    </location>
</feature>
<feature type="compositionally biased region" description="Polar residues" evidence="2">
    <location>
        <begin position="101"/>
        <end position="112"/>
    </location>
</feature>
<feature type="region of interest" description="Disordered" evidence="2">
    <location>
        <begin position="1024"/>
        <end position="1093"/>
    </location>
</feature>
<feature type="region of interest" description="Disordered" evidence="2">
    <location>
        <begin position="1238"/>
        <end position="1267"/>
    </location>
</feature>
<feature type="transmembrane region" description="Helical" evidence="3">
    <location>
        <begin position="2462"/>
        <end position="2481"/>
    </location>
</feature>
<feature type="region of interest" description="Disordered" evidence="2">
    <location>
        <begin position="960"/>
        <end position="999"/>
    </location>
</feature>
<name>A0AB34G361_9HYPO</name>
<feature type="transmembrane region" description="Helical" evidence="3">
    <location>
        <begin position="2250"/>
        <end position="2268"/>
    </location>
</feature>
<feature type="compositionally biased region" description="Low complexity" evidence="2">
    <location>
        <begin position="1760"/>
        <end position="1779"/>
    </location>
</feature>
<dbReference type="GO" id="GO:0032955">
    <property type="term" value="P:regulation of division septum assembly"/>
    <property type="evidence" value="ECO:0007669"/>
    <property type="project" value="TreeGrafter"/>
</dbReference>
<dbReference type="InterPro" id="IPR035899">
    <property type="entry name" value="DBL_dom_sf"/>
</dbReference>
<dbReference type="EMBL" id="JAQHRD010000001">
    <property type="protein sequence ID" value="KAJ6445859.1"/>
    <property type="molecule type" value="Genomic_DNA"/>
</dbReference>
<feature type="compositionally biased region" description="Basic and acidic residues" evidence="2">
    <location>
        <begin position="172"/>
        <end position="181"/>
    </location>
</feature>
<keyword evidence="3" id="KW-0812">Transmembrane</keyword>
<dbReference type="GO" id="GO:0005085">
    <property type="term" value="F:guanyl-nucleotide exchange factor activity"/>
    <property type="evidence" value="ECO:0007669"/>
    <property type="project" value="UniProtKB-KW"/>
</dbReference>
<feature type="compositionally biased region" description="Low complexity" evidence="2">
    <location>
        <begin position="450"/>
        <end position="480"/>
    </location>
</feature>
<dbReference type="InterPro" id="IPR036259">
    <property type="entry name" value="MFS_trans_sf"/>
</dbReference>
<feature type="transmembrane region" description="Helical" evidence="3">
    <location>
        <begin position="2110"/>
        <end position="2128"/>
    </location>
</feature>
<organism evidence="5 6">
    <name type="scientific">Purpureocillium lavendulum</name>
    <dbReference type="NCBI Taxonomy" id="1247861"/>
    <lineage>
        <taxon>Eukaryota</taxon>
        <taxon>Fungi</taxon>
        <taxon>Dikarya</taxon>
        <taxon>Ascomycota</taxon>
        <taxon>Pezizomycotina</taxon>
        <taxon>Sordariomycetes</taxon>
        <taxon>Hypocreomycetidae</taxon>
        <taxon>Hypocreales</taxon>
        <taxon>Ophiocordycipitaceae</taxon>
        <taxon>Purpureocillium</taxon>
    </lineage>
</organism>
<keyword evidence="3" id="KW-1133">Transmembrane helix</keyword>
<feature type="region of interest" description="Disordered" evidence="2">
    <location>
        <begin position="1105"/>
        <end position="1157"/>
    </location>
</feature>
<dbReference type="SMART" id="SM00325">
    <property type="entry name" value="RhoGEF"/>
    <property type="match status" value="1"/>
</dbReference>
<feature type="compositionally biased region" description="Basic and acidic residues" evidence="2">
    <location>
        <begin position="642"/>
        <end position="658"/>
    </location>
</feature>
<feature type="compositionally biased region" description="Low complexity" evidence="2">
    <location>
        <begin position="1250"/>
        <end position="1260"/>
    </location>
</feature>
<dbReference type="InterPro" id="IPR027267">
    <property type="entry name" value="AH/BAR_dom_sf"/>
</dbReference>
<dbReference type="Proteomes" id="UP001163105">
    <property type="component" value="Unassembled WGS sequence"/>
</dbReference>
<dbReference type="PANTHER" id="PTHR22834">
    <property type="entry name" value="NUCLEAR FUSION PROTEIN FUS2"/>
    <property type="match status" value="1"/>
</dbReference>
<feature type="compositionally biased region" description="Low complexity" evidence="2">
    <location>
        <begin position="631"/>
        <end position="641"/>
    </location>
</feature>
<feature type="transmembrane region" description="Helical" evidence="3">
    <location>
        <begin position="2064"/>
        <end position="2089"/>
    </location>
</feature>
<dbReference type="InterPro" id="IPR004148">
    <property type="entry name" value="BAR_dom"/>
</dbReference>
<sequence>MDPDPDAGLLTDDAAHATAVAADVAGPVPSFSNHARHHHDPPHHLPSFDHYHHHYDSLEHEDYPQTHRHDPGAAYYDADLPESHHDTDRLSLDDFYRSHSPDSQPDSLSMASSTVIRPSLRSNGDGTTPRHPPLAANRTLPRSNNVRAVSSPVDARQPGASAPWATPKGKPSVKDLKKKFDQNGGTSSIPRAPLRPGATPPHPLHNVAAAKPSPVATPYSDLRTGTGVQEQSVHDRNDHAATRGQRSRFVVEDAVSSNSQSFASRIGKPRSLANGKTVASKSMTHLSHEDPPRQPKLLQQPPAPSSPPRSTRSYGLLFGEILPDEPDTSALGFGIDRIRPRRTSESSYLPSGHHRSFSDPEADPPSPSTWYRQAASEQSDTADASRAPTASHTRSQSDATASHSAVPVLDIRKPLTQSTTVPTGLGQTSATSKLPVSIRKVNSPTPPSPVSTRSSSPAAVKRSQATARTSRASPASSSRAITPVTRAKTPTQGGTGRRPPPPGLGVPSNARLQAYIAAPPPKLSPPLRSSRPRQPVSVASTASSRMKETGRAKSRDRFNPNGAAKGGGETGRRRKISVGPIDFEQRREHIRLAYSKSIRESQAHEARKEAADRRQKELEAAAKAKARAEVAARTTESQSSSDSREASESDASRADRALDQGPEVESTTAPPSDQAVKTSAHVAVPPLVISTTVPLEPAQAEPPTPNLDSPTLGVPGSFPSLSPPRPVEKRPLSIVSAASETTEFDGEPQTAPPIQAQSPLETPAAAVNPQPIAPQTRAEYQYPFADEAVFQDAPVTPEPTPSDPFAPSMSPEAVQQTISDMLLKDDVEEADLTLRTLPSHATVITMVPASEPATDTDGAPETVPFPQIDVQDESDCRSESDAIQSDYNAPRDDDVATDTCTEETDDQDRVALVRPNFGDTDQISSHRTSTCASSDADTGHFDDDQISNEVNSSSLMVPLSSTRHDRLSQQSAWTDYSVGSTDPSDAARSTMHSQQDSPAFGHVTIFESMTTARESLSSYRGAQHVGDMEDATDSARSSLHFSPHQLPELDTGGGFSIPYLSTTPDPALTYLPSPNHEPPAVPSSAPDSTLNSRTSSVFYDQSQFSSTLVNSERESDDFLVQTETPQSMDTAEQYFSSRTTADSDAKSLPQDLEEPSGKERHRLVQRRNVIKELVDTEAVFVRDMNIVEEIYKGTAEACPKLDSKTVKLIFRNSDEIIDFHTSFLAQLKDAVAPVYVPKSGRTPMQREDSSIVSENSQSSSGDPSDVKDRATSLGIAFQVNMEKMKAAHEGFLRNSDQAAKRLIQIQQDATVKVWLNECNEVAKDLTAAWDLDSLLIKPMQRITKYPNLIITLLQHTPPGHPDRESLMVAKDALETAIIEINKTKKNFELVGQIVGRKRKESDVKAGFARAFGKRVDKLQAPNSRVPEDTEYAKFNERFGDDYLRLQVVLRDVEFYTRQVSAYVHEFLQYMSSIELVMRLQPGSYPELESKWVQFNISVRDLEKVALEDHLAQVRKHVIEPFEHVIKAYGNPSLAMKKRQKRRLDYERSELLKRGSKSVDPKLRELVEQYEALNDTLKKELPMLSSLTERVGNICLGNFVNIQASWYGTWKDKMKAVLGDGPEMPDLDEVVATFQRDFPYAHEQVTSIGILNPAKWGTWARNSQSTTTSMDDSTLRSRSRPSDVDVRDRELSMNSDSAPSLPTPDLGRRRSGSLTASSATGSTGLGNGSAPNPHQYYYRDYYSGLQTQQGSFASPRSPELAGSSRSAGGTGAASTRPSTGRSFDSAGVQRQSLESSHAHRRDSATTYNSSHQPPEGRRFSNLFHSALPLPDGAEESQRSSRASSRERRRASDGYNILWLAASLFEFNIATTKHEAGYPYLTYQAGEIFDVIAEKGELWLAKNQDDPMDQGVAQVTSGPLWATNPGMATLVGEASIKGSTEAVRMVLLTFATIGITCVSQLVPGGCPAHSFTWGIEMTYCTPYLLNLGLTKSNTSLIWIAGPLSGLVVQPIAGVIADENTSKWGRRRPLMVVSAVIVAASLLVLGFTREIVGLVVPEGEGTSRPTIFLAVFAIYIVDFAINVVMSCSRSLIVDTLPLEMQQTGAAWASRMSSIGHMIGYAAGSIDLVQLFGTTLGDSQFQQLTVIAALAIFGSTAVTCWAVTEKVLVMPKGTTQSKGIVQVLSQIWSTVRHLPPRVRAICWAQFWSWIGWFPFLFYNTTWLGETYFRYDAPPEARQSKDALGDMGRIGSTSLFVYSCITFAGAFVLPMLVRSPDERGFTQRPPRAIAGFVKRLNEKKPDLLTTWICGHLLFAAAMSLAPLARSFRFATFLVCLCGLPWTIAMWAPTALLGVEVNRLSGGGEGSAAYRRLSDEPGIELPEVGAGAGAATVFLDDPASNSHAEVSSSAELSGIYFGILNIYTTLPQFVGTFIATIVFALLEPGKSPELSGDGTAPDRSAEASGPNAIAVCLFIGAMSTVVAAVATRKLRYL</sequence>
<evidence type="ECO:0000256" key="1">
    <source>
        <dbReference type="ARBA" id="ARBA00022658"/>
    </source>
</evidence>
<dbReference type="GO" id="GO:0005737">
    <property type="term" value="C:cytoplasm"/>
    <property type="evidence" value="ECO:0007669"/>
    <property type="project" value="InterPro"/>
</dbReference>
<feature type="region of interest" description="Disordered" evidence="2">
    <location>
        <begin position="117"/>
        <end position="314"/>
    </location>
</feature>
<feature type="region of interest" description="Disordered" evidence="2">
    <location>
        <begin position="93"/>
        <end position="112"/>
    </location>
</feature>
<dbReference type="CDD" id="cd07589">
    <property type="entry name" value="BAR_DNMBP"/>
    <property type="match status" value="1"/>
</dbReference>
<feature type="transmembrane region" description="Helical" evidence="3">
    <location>
        <begin position="2324"/>
        <end position="2349"/>
    </location>
</feature>
<feature type="compositionally biased region" description="Polar residues" evidence="2">
    <location>
        <begin position="415"/>
        <end position="434"/>
    </location>
</feature>
<dbReference type="PANTHER" id="PTHR22834:SF20">
    <property type="entry name" value="SH3 DOMAIN-CONTAINING PROTEIN"/>
    <property type="match status" value="1"/>
</dbReference>
<feature type="compositionally biased region" description="Basic and acidic residues" evidence="2">
    <location>
        <begin position="1679"/>
        <end position="1690"/>
    </location>
</feature>
<gene>
    <name evidence="5" type="primary">DNMBP</name>
    <name evidence="5" type="ORF">O9K51_00624</name>
</gene>
<feature type="compositionally biased region" description="Basic and acidic residues" evidence="2">
    <location>
        <begin position="583"/>
        <end position="630"/>
    </location>
</feature>
<comment type="caution">
    <text evidence="5">The sequence shown here is derived from an EMBL/GenBank/DDBJ whole genome shotgun (WGS) entry which is preliminary data.</text>
</comment>
<keyword evidence="3" id="KW-0472">Membrane</keyword>
<feature type="region of interest" description="Disordered" evidence="2">
    <location>
        <begin position="1747"/>
        <end position="1846"/>
    </location>
</feature>
<dbReference type="Pfam" id="PF03114">
    <property type="entry name" value="BAR"/>
    <property type="match status" value="1"/>
</dbReference>
<dbReference type="Pfam" id="PF00621">
    <property type="entry name" value="RhoGEF"/>
    <property type="match status" value="1"/>
</dbReference>
<feature type="compositionally biased region" description="Polar residues" evidence="2">
    <location>
        <begin position="665"/>
        <end position="677"/>
    </location>
</feature>
<feature type="transmembrane region" description="Helical" evidence="3">
    <location>
        <begin position="2140"/>
        <end position="2159"/>
    </location>
</feature>
<keyword evidence="1" id="KW-0344">Guanine-nucleotide releasing factor</keyword>
<feature type="region of interest" description="Disordered" evidence="2">
    <location>
        <begin position="1661"/>
        <end position="1731"/>
    </location>
</feature>
<dbReference type="Pfam" id="PF13347">
    <property type="entry name" value="MFS_2"/>
    <property type="match status" value="1"/>
</dbReference>
<feature type="compositionally biased region" description="Basic and acidic residues" evidence="2">
    <location>
        <begin position="545"/>
        <end position="558"/>
    </location>
</feature>
<feature type="transmembrane region" description="Helical" evidence="3">
    <location>
        <begin position="2298"/>
        <end position="2318"/>
    </location>
</feature>
<evidence type="ECO:0000313" key="6">
    <source>
        <dbReference type="Proteomes" id="UP001163105"/>
    </source>
</evidence>
<proteinExistence type="predicted"/>
<dbReference type="SUPFAM" id="SSF103657">
    <property type="entry name" value="BAR/IMD domain-like"/>
    <property type="match status" value="1"/>
</dbReference>
<dbReference type="GO" id="GO:0031991">
    <property type="term" value="P:regulation of actomyosin contractile ring contraction"/>
    <property type="evidence" value="ECO:0007669"/>
    <property type="project" value="TreeGrafter"/>
</dbReference>
<feature type="compositionally biased region" description="Basic and acidic residues" evidence="2">
    <location>
        <begin position="1834"/>
        <end position="1846"/>
    </location>
</feature>
<dbReference type="InterPro" id="IPR000219">
    <property type="entry name" value="DH_dom"/>
</dbReference>
<keyword evidence="6" id="KW-1185">Reference proteome</keyword>
<dbReference type="Gene3D" id="1.20.900.10">
    <property type="entry name" value="Dbl homology (DH) domain"/>
    <property type="match status" value="1"/>
</dbReference>
<dbReference type="SUPFAM" id="SSF103473">
    <property type="entry name" value="MFS general substrate transporter"/>
    <property type="match status" value="1"/>
</dbReference>
<feature type="region of interest" description="Disordered" evidence="2">
    <location>
        <begin position="344"/>
        <end position="680"/>
    </location>
</feature>
<feature type="compositionally biased region" description="Polar residues" evidence="2">
    <location>
        <begin position="117"/>
        <end position="126"/>
    </location>
</feature>
<feature type="region of interest" description="Disordered" evidence="2">
    <location>
        <begin position="872"/>
        <end position="946"/>
    </location>
</feature>
<evidence type="ECO:0000256" key="2">
    <source>
        <dbReference type="SAM" id="MobiDB-lite"/>
    </source>
</evidence>
<dbReference type="CDD" id="cd00160">
    <property type="entry name" value="RhoGEF"/>
    <property type="match status" value="1"/>
</dbReference>
<accession>A0AB34G361</accession>
<evidence type="ECO:0000259" key="4">
    <source>
        <dbReference type="PROSITE" id="PS50010"/>
    </source>
</evidence>
<dbReference type="Gene3D" id="1.20.1270.60">
    <property type="entry name" value="Arfaptin homology (AH) domain/BAR domain"/>
    <property type="match status" value="1"/>
</dbReference>